<evidence type="ECO:0000313" key="3">
    <source>
        <dbReference type="Proteomes" id="UP000184196"/>
    </source>
</evidence>
<gene>
    <name evidence="2" type="ORF">SAMN02745218_01193</name>
</gene>
<organism evidence="2 3">
    <name type="scientific">Desulfofundulus australicus DSM 11792</name>
    <dbReference type="NCBI Taxonomy" id="1121425"/>
    <lineage>
        <taxon>Bacteria</taxon>
        <taxon>Bacillati</taxon>
        <taxon>Bacillota</taxon>
        <taxon>Clostridia</taxon>
        <taxon>Eubacteriales</taxon>
        <taxon>Peptococcaceae</taxon>
        <taxon>Desulfofundulus</taxon>
    </lineage>
</organism>
<protein>
    <submittedName>
        <fullName evidence="2">Flp pilus assembly protein CpaB</fullName>
    </submittedName>
</protein>
<sequence>MNRRVIIIVSLVLAVLFTLLLVRGVNARYAELKKTVDVVRTTGFIPAGSEIKPGQVTTVRVPEIVGKNLIRDPKDVIGKVPKVSLVEGQYIFPGTLEPIARKPGTVEVHVPVDLSGSAFAVAGDVVDVYAFSRDNSGGASLICKGARVLHAYDQTGSEVSSLEKKGPAQAVAPPGSKAPASIGLEVPGDVVPAVVQAASQKRIYLVKSGPAD</sequence>
<dbReference type="Pfam" id="PF08666">
    <property type="entry name" value="SAF"/>
    <property type="match status" value="1"/>
</dbReference>
<accession>A0A1M4XWJ6</accession>
<dbReference type="CDD" id="cd11614">
    <property type="entry name" value="SAF_CpaB_FlgA_like"/>
    <property type="match status" value="1"/>
</dbReference>
<dbReference type="InterPro" id="IPR013974">
    <property type="entry name" value="SAF"/>
</dbReference>
<dbReference type="AlphaFoldDB" id="A0A1M4XWJ6"/>
<dbReference type="Proteomes" id="UP000184196">
    <property type="component" value="Unassembled WGS sequence"/>
</dbReference>
<dbReference type="SMART" id="SM00858">
    <property type="entry name" value="SAF"/>
    <property type="match status" value="1"/>
</dbReference>
<keyword evidence="3" id="KW-1185">Reference proteome</keyword>
<dbReference type="RefSeq" id="WP_073164092.1">
    <property type="nucleotide sequence ID" value="NZ_FQUW01000012.1"/>
</dbReference>
<proteinExistence type="predicted"/>
<reference evidence="3" key="1">
    <citation type="submission" date="2016-11" db="EMBL/GenBank/DDBJ databases">
        <authorList>
            <person name="Varghese N."/>
            <person name="Submissions S."/>
        </authorList>
    </citation>
    <scope>NUCLEOTIDE SEQUENCE [LARGE SCALE GENOMIC DNA]</scope>
    <source>
        <strain evidence="3">DSM 11792</strain>
    </source>
</reference>
<dbReference type="EMBL" id="FQUW01000012">
    <property type="protein sequence ID" value="SHE97716.1"/>
    <property type="molecule type" value="Genomic_DNA"/>
</dbReference>
<name>A0A1M4XWJ6_9FIRM</name>
<evidence type="ECO:0000313" key="2">
    <source>
        <dbReference type="EMBL" id="SHE97716.1"/>
    </source>
</evidence>
<evidence type="ECO:0000259" key="1">
    <source>
        <dbReference type="SMART" id="SM00858"/>
    </source>
</evidence>
<feature type="domain" description="SAF" evidence="1">
    <location>
        <begin position="36"/>
        <end position="97"/>
    </location>
</feature>